<evidence type="ECO:0000313" key="2">
    <source>
        <dbReference type="EMBL" id="GAA4399643.1"/>
    </source>
</evidence>
<dbReference type="Proteomes" id="UP001500635">
    <property type="component" value="Unassembled WGS sequence"/>
</dbReference>
<reference evidence="3" key="1">
    <citation type="journal article" date="2019" name="Int. J. Syst. Evol. Microbiol.">
        <title>The Global Catalogue of Microorganisms (GCM) 10K type strain sequencing project: providing services to taxonomists for standard genome sequencing and annotation.</title>
        <authorList>
            <consortium name="The Broad Institute Genomics Platform"/>
            <consortium name="The Broad Institute Genome Sequencing Center for Infectious Disease"/>
            <person name="Wu L."/>
            <person name="Ma J."/>
        </authorList>
    </citation>
    <scope>NUCLEOTIDE SEQUENCE [LARGE SCALE GENOMIC DNA]</scope>
    <source>
        <strain evidence="3">JCM 17688</strain>
    </source>
</reference>
<comment type="caution">
    <text evidence="2">The sequence shown here is derived from an EMBL/GenBank/DDBJ whole genome shotgun (WGS) entry which is preliminary data.</text>
</comment>
<feature type="domain" description="Gp28/Gp37-like" evidence="1">
    <location>
        <begin position="46"/>
        <end position="550"/>
    </location>
</feature>
<dbReference type="InterPro" id="IPR029432">
    <property type="entry name" value="Gp28/Gp37-like_dom"/>
</dbReference>
<gene>
    <name evidence="2" type="ORF">GCM10023147_37300</name>
</gene>
<protein>
    <recommendedName>
        <fullName evidence="1">Gp28/Gp37-like domain-containing protein</fullName>
    </recommendedName>
</protein>
<proteinExistence type="predicted"/>
<dbReference type="Pfam" id="PF14594">
    <property type="entry name" value="Sipho_Gp37"/>
    <property type="match status" value="1"/>
</dbReference>
<organism evidence="2 3">
    <name type="scientific">Tsukamurella soli</name>
    <dbReference type="NCBI Taxonomy" id="644556"/>
    <lineage>
        <taxon>Bacteria</taxon>
        <taxon>Bacillati</taxon>
        <taxon>Actinomycetota</taxon>
        <taxon>Actinomycetes</taxon>
        <taxon>Mycobacteriales</taxon>
        <taxon>Tsukamurellaceae</taxon>
        <taxon>Tsukamurella</taxon>
    </lineage>
</organism>
<name>A0ABP8K2H5_9ACTN</name>
<evidence type="ECO:0000313" key="3">
    <source>
        <dbReference type="Proteomes" id="UP001500635"/>
    </source>
</evidence>
<keyword evidence="3" id="KW-1185">Reference proteome</keyword>
<accession>A0ABP8K2H5</accession>
<sequence length="582" mass="64068">MTFDFAAVQSDCWDIRDLHSSLAAAAPFIRFWTSDPNPTLDENLGLVLQGVVTDSIQGNFPTLKNKPGTGSIRLRANHYVAQWLINLPTTSNPQNVVITVDTMGGANRWSGLMHHWQIVKDQSGVYYLDVTFIDDLQYIDFLLGAPNPALPIDIFQFPRVLPYFGPSCWGISVFLLIQLMRVESNWLQVPDDPFDLPDWWEDANPQNWQVLISCPPLLEDTSLWTILATRMAKMSTVIADALEDSQQVLVYRRCLTVDGETPADYGIDYVSTCKNGAVMLQVVDQSGFYTGSGTPTTGGIFGGFVRTIATWGDGFVENGSELVSDDEYIYPDEYYQPGAVTELAGYIFGTSWTVPATPWLVIRDSPWSQVQTGQLTYSPATACTVIVGGDNQYADQAINLAIEATGDILGYLLLGGFSSAGDIAASIIMPFIQGTVLAWIEWKNVSRTQNLGWAHLYETYQQGAESNVWSLAGIQALRAGFEATKALTTQQVQYGCGGPYYPGLQYSIGQRVGVTMEYLYGYILISQVEKITLAWDITADSQHTYETVIGEGKASKTAAERQAELVSKAMDLIANEGVHLLS</sequence>
<evidence type="ECO:0000259" key="1">
    <source>
        <dbReference type="Pfam" id="PF14594"/>
    </source>
</evidence>
<dbReference type="RefSeq" id="WP_344998808.1">
    <property type="nucleotide sequence ID" value="NZ_BAABFR010000072.1"/>
</dbReference>
<dbReference type="EMBL" id="BAABFR010000072">
    <property type="protein sequence ID" value="GAA4399643.1"/>
    <property type="molecule type" value="Genomic_DNA"/>
</dbReference>